<evidence type="ECO:0000313" key="3">
    <source>
        <dbReference type="Proteomes" id="UP000294844"/>
    </source>
</evidence>
<dbReference type="AlphaFoldDB" id="A0A4R8SDN2"/>
<dbReference type="Proteomes" id="UP000294844">
    <property type="component" value="Unassembled WGS sequence"/>
</dbReference>
<gene>
    <name evidence="2" type="ORF">CCUG60883_00042</name>
    <name evidence="1" type="ORF">CCUG60885_03101</name>
</gene>
<evidence type="ECO:0000313" key="4">
    <source>
        <dbReference type="Proteomes" id="UP000295685"/>
    </source>
</evidence>
<evidence type="ECO:0000313" key="2">
    <source>
        <dbReference type="EMBL" id="TEA09281.1"/>
    </source>
</evidence>
<organism evidence="1 4">
    <name type="scientific">Mycobacteroides salmoniphilum</name>
    <dbReference type="NCBI Taxonomy" id="404941"/>
    <lineage>
        <taxon>Bacteria</taxon>
        <taxon>Bacillati</taxon>
        <taxon>Actinomycetota</taxon>
        <taxon>Actinomycetes</taxon>
        <taxon>Mycobacteriales</taxon>
        <taxon>Mycobacteriaceae</taxon>
        <taxon>Mycobacteroides</taxon>
    </lineage>
</organism>
<accession>A0A4R8SDN2</accession>
<keyword evidence="3" id="KW-1185">Reference proteome</keyword>
<evidence type="ECO:0000313" key="1">
    <source>
        <dbReference type="EMBL" id="TDZ93498.1"/>
    </source>
</evidence>
<comment type="caution">
    <text evidence="1">The sequence shown here is derived from an EMBL/GenBank/DDBJ whole genome shotgun (WGS) entry which is preliminary data.</text>
</comment>
<dbReference type="OrthoDB" id="4735925at2"/>
<dbReference type="Proteomes" id="UP000295685">
    <property type="component" value="Unassembled WGS sequence"/>
</dbReference>
<sequence>MDQAPFLGSDYTGWDHAPWEDEPKFSSDELAVLLDMSIPAAVAAHRVGCVERDVHRLRHTA</sequence>
<reference evidence="3 4" key="1">
    <citation type="journal article" date="2019" name="Sci. Rep.">
        <title>Extended insight into the Mycobacterium chelonae-abscessus complex through whole genome sequencing of Mycobacterium salmoniphilum outbreak and Mycobacterium salmoniphilum-like strains.</title>
        <authorList>
            <person name="Behra P.R.K."/>
            <person name="Das S."/>
            <person name="Pettersson B.M.F."/>
            <person name="Shirreff L."/>
            <person name="DuCote T."/>
            <person name="Jacobsson K.G."/>
            <person name="Ennis D.G."/>
            <person name="Kirsebom L.A."/>
        </authorList>
    </citation>
    <scope>NUCLEOTIDE SEQUENCE [LARGE SCALE GENOMIC DNA]</scope>
    <source>
        <strain evidence="2 3">CCUG 60883</strain>
        <strain evidence="1 4">CCUG 60885</strain>
    </source>
</reference>
<dbReference type="EMBL" id="PECK01000006">
    <property type="protein sequence ID" value="TDZ93498.1"/>
    <property type="molecule type" value="Genomic_DNA"/>
</dbReference>
<proteinExistence type="predicted"/>
<dbReference type="EMBL" id="PECM01000001">
    <property type="protein sequence ID" value="TEA09281.1"/>
    <property type="molecule type" value="Genomic_DNA"/>
</dbReference>
<name>A0A4R8SDN2_9MYCO</name>
<protein>
    <submittedName>
        <fullName evidence="1">Uncharacterized protein</fullName>
    </submittedName>
</protein>